<feature type="region of interest" description="Disordered" evidence="8">
    <location>
        <begin position="330"/>
        <end position="354"/>
    </location>
</feature>
<dbReference type="PROSITE" id="PS50853">
    <property type="entry name" value="FN3"/>
    <property type="match status" value="1"/>
</dbReference>
<evidence type="ECO:0000256" key="1">
    <source>
        <dbReference type="ARBA" id="ARBA00004479"/>
    </source>
</evidence>
<evidence type="ECO:0000256" key="10">
    <source>
        <dbReference type="SAM" id="SignalP"/>
    </source>
</evidence>
<feature type="chain" id="PRO_5022946039" evidence="10">
    <location>
        <begin position="35"/>
        <end position="539"/>
    </location>
</feature>
<dbReference type="PANTHER" id="PTHR23037:SF36">
    <property type="entry name" value="INTERLEUKIN 21 RECEPTOR, TANDEM DUPLICATE 1"/>
    <property type="match status" value="1"/>
</dbReference>
<keyword evidence="2 9" id="KW-0812">Transmembrane</keyword>
<dbReference type="AlphaFoldDB" id="A0A5A9N600"/>
<comment type="subcellular location">
    <subcellularLocation>
        <location evidence="1">Membrane</location>
        <topology evidence="1">Single-pass type I membrane protein</topology>
    </subcellularLocation>
</comment>
<dbReference type="InterPro" id="IPR003961">
    <property type="entry name" value="FN3_dom"/>
</dbReference>
<evidence type="ECO:0000313" key="13">
    <source>
        <dbReference type="Proteomes" id="UP000324632"/>
    </source>
</evidence>
<evidence type="ECO:0000256" key="2">
    <source>
        <dbReference type="ARBA" id="ARBA00022692"/>
    </source>
</evidence>
<feature type="transmembrane region" description="Helical" evidence="9">
    <location>
        <begin position="247"/>
        <end position="269"/>
    </location>
</feature>
<name>A0A5A9N600_9TELE</name>
<keyword evidence="13" id="KW-1185">Reference proteome</keyword>
<keyword evidence="5 9" id="KW-0472">Membrane</keyword>
<dbReference type="PROSITE" id="PS51257">
    <property type="entry name" value="PROKAR_LIPOPROTEIN"/>
    <property type="match status" value="1"/>
</dbReference>
<dbReference type="Gene3D" id="2.60.40.10">
    <property type="entry name" value="Immunoglobulins"/>
    <property type="match status" value="1"/>
</dbReference>
<dbReference type="GO" id="GO:0009897">
    <property type="term" value="C:external side of plasma membrane"/>
    <property type="evidence" value="ECO:0007669"/>
    <property type="project" value="TreeGrafter"/>
</dbReference>
<feature type="compositionally biased region" description="Polar residues" evidence="8">
    <location>
        <begin position="330"/>
        <end position="345"/>
    </location>
</feature>
<dbReference type="GO" id="GO:0004896">
    <property type="term" value="F:cytokine receptor activity"/>
    <property type="evidence" value="ECO:0007669"/>
    <property type="project" value="TreeGrafter"/>
</dbReference>
<dbReference type="InterPro" id="IPR036116">
    <property type="entry name" value="FN3_sf"/>
</dbReference>
<protein>
    <submittedName>
        <fullName evidence="12">Interleukin-21 receptor</fullName>
    </submittedName>
</protein>
<dbReference type="SUPFAM" id="SSF49265">
    <property type="entry name" value="Fibronectin type III"/>
    <property type="match status" value="1"/>
</dbReference>
<proteinExistence type="predicted"/>
<keyword evidence="3 10" id="KW-0732">Signal</keyword>
<reference evidence="12 13" key="1">
    <citation type="journal article" date="2019" name="Mol. Ecol. Resour.">
        <title>Chromosome-level genome assembly of Triplophysa tibetana, a fish adapted to the harsh high-altitude environment of the Tibetan Plateau.</title>
        <authorList>
            <person name="Yang X."/>
            <person name="Liu H."/>
            <person name="Ma Z."/>
            <person name="Zou Y."/>
            <person name="Zou M."/>
            <person name="Mao Y."/>
            <person name="Li X."/>
            <person name="Wang H."/>
            <person name="Chen T."/>
            <person name="Wang W."/>
            <person name="Yang R."/>
        </authorList>
    </citation>
    <scope>NUCLEOTIDE SEQUENCE [LARGE SCALE GENOMIC DNA]</scope>
    <source>
        <strain evidence="12">TTIB1903HZAU</strain>
        <tissue evidence="12">Muscle</tissue>
    </source>
</reference>
<evidence type="ECO:0000313" key="12">
    <source>
        <dbReference type="EMBL" id="KAA0705432.1"/>
    </source>
</evidence>
<dbReference type="EMBL" id="SOYY01000021">
    <property type="protein sequence ID" value="KAA0705432.1"/>
    <property type="molecule type" value="Genomic_DNA"/>
</dbReference>
<evidence type="ECO:0000256" key="6">
    <source>
        <dbReference type="ARBA" id="ARBA00023170"/>
    </source>
</evidence>
<dbReference type="PANTHER" id="PTHR23037">
    <property type="entry name" value="CYTOKINE RECEPTOR"/>
    <property type="match status" value="1"/>
</dbReference>
<evidence type="ECO:0000256" key="5">
    <source>
        <dbReference type="ARBA" id="ARBA00023136"/>
    </source>
</evidence>
<evidence type="ECO:0000256" key="4">
    <source>
        <dbReference type="ARBA" id="ARBA00022989"/>
    </source>
</evidence>
<keyword evidence="6 12" id="KW-0675">Receptor</keyword>
<keyword evidence="4 9" id="KW-1133">Transmembrane helix</keyword>
<gene>
    <name evidence="12" type="ORF">E1301_Tti016994</name>
</gene>
<evidence type="ECO:0000256" key="8">
    <source>
        <dbReference type="SAM" id="MobiDB-lite"/>
    </source>
</evidence>
<evidence type="ECO:0000256" key="9">
    <source>
        <dbReference type="SAM" id="Phobius"/>
    </source>
</evidence>
<evidence type="ECO:0000256" key="7">
    <source>
        <dbReference type="ARBA" id="ARBA00023180"/>
    </source>
</evidence>
<organism evidence="12 13">
    <name type="scientific">Triplophysa tibetana</name>
    <dbReference type="NCBI Taxonomy" id="1572043"/>
    <lineage>
        <taxon>Eukaryota</taxon>
        <taxon>Metazoa</taxon>
        <taxon>Chordata</taxon>
        <taxon>Craniata</taxon>
        <taxon>Vertebrata</taxon>
        <taxon>Euteleostomi</taxon>
        <taxon>Actinopterygii</taxon>
        <taxon>Neopterygii</taxon>
        <taxon>Teleostei</taxon>
        <taxon>Ostariophysi</taxon>
        <taxon>Cypriniformes</taxon>
        <taxon>Nemacheilidae</taxon>
        <taxon>Triplophysa</taxon>
    </lineage>
</organism>
<accession>A0A5A9N600</accession>
<keyword evidence="7" id="KW-0325">Glycoprotein</keyword>
<sequence length="539" mass="60487">MCLSRADHRVFHCYSIMALWLAITLFIACGLIECDDSVCNVTCTTDFISTLNCSNSDSAGTPTCYIVANCSDEFGHAEGNCSMKSSQSWCTIESKDLEILMTYDTNCSITATPMTKQGGAGTSLTKNMLLYKSIKLIQPNNLRVENIDGDFNLTWDVVYRLIGHELYENLYYRVRLRIKSDSIEKENIFTLDQTQQSMVIASDRLLPGRRYVADVQVAVNPSLFESMWSEWSSSVEWTCDYPGSEKYYFLLLLAVSVVVVLVVLVVVLYKSNPRGIKKISLWQHIPSPQDYFKPLYHTYQGDFKKWVGPVLTFNKFDVLEKSATLLVLSDRQQTESSEQPGNNRNSQRRDSDLFNPGSQNSSKLYFLGSNSHVFTKSSGHISMDTVTVSGQDVLLPEWSGESRRQSIDDFHNGTEADQRAVEMANGQPGALLQDGRGRLQGLDCDDWDIQDHELENVEQVSLFSCSSNEHSDDGYPQMGLDLDTIDSGFLESDCSSPSGFDGKEHTDTESLEGVGVFQSNYVKQWVTFTAIQVDNTTEN</sequence>
<feature type="signal peptide" evidence="10">
    <location>
        <begin position="1"/>
        <end position="34"/>
    </location>
</feature>
<dbReference type="Proteomes" id="UP000324632">
    <property type="component" value="Chromosome 21"/>
</dbReference>
<dbReference type="InterPro" id="IPR013783">
    <property type="entry name" value="Ig-like_fold"/>
</dbReference>
<evidence type="ECO:0000256" key="3">
    <source>
        <dbReference type="ARBA" id="ARBA00022729"/>
    </source>
</evidence>
<feature type="domain" description="Fibronectin type-III" evidence="11">
    <location>
        <begin position="138"/>
        <end position="241"/>
    </location>
</feature>
<comment type="caution">
    <text evidence="12">The sequence shown here is derived from an EMBL/GenBank/DDBJ whole genome shotgun (WGS) entry which is preliminary data.</text>
</comment>
<evidence type="ECO:0000259" key="11">
    <source>
        <dbReference type="PROSITE" id="PS50853"/>
    </source>
</evidence>